<evidence type="ECO:0000313" key="5">
    <source>
        <dbReference type="Proteomes" id="UP000290958"/>
    </source>
</evidence>
<evidence type="ECO:0000256" key="1">
    <source>
        <dbReference type="ARBA" id="ARBA00004613"/>
    </source>
</evidence>
<evidence type="ECO:0000313" key="4">
    <source>
        <dbReference type="EMBL" id="RXR28408.1"/>
    </source>
</evidence>
<gene>
    <name evidence="4" type="ORF">EQG66_10210</name>
</gene>
<evidence type="ECO:0000256" key="3">
    <source>
        <dbReference type="SAM" id="MobiDB-lite"/>
    </source>
</evidence>
<dbReference type="InterPro" id="IPR050557">
    <property type="entry name" value="RTX_toxin/Mannuronan_C5-epim"/>
</dbReference>
<sequence length="649" mass="67424">MAIGPSTTTAPYLLGTEPNVRFTSIATVGDTLDTKADGSAYRMVGIPDGLGAFDNGDGTFTLLMNHELGATSGIVRDHGAKGAFVSQWVIDKTTLQVLDVKDSITNVQLWDDVTESFVTSTYAIGRLCSADLALQSAYSFTAPDGTVYGTLDRIFMTGEEAGSEGKEFGLVVSGAEAGTAYELAYTGLFSWENAVSSNYSQLKTINIGTDDSTGGQVYIYIGEKQTTGNAVEKAGLMYGDLFGLTVSGITAEANGTIANGSFTLTKLGADEDGDGTPDGDVSKMTGVALEAQSNALGVTKFLRPEDVHFDPTNPNVFYFVTTNGFNAPSRLYKATFTDITNPEAGGSIVAVLDGTEGQQMLDNITVNAQGKVIMQEDPGNQSYIAKIWEYDPVTDTLTQIAQHDPSLFISGQPGFKTQDEESSGVIDVTDMLGDADTKAYLVDVQSHLNLVDPELVQDGQLLAMYVDDVVTQGTKGDDTLNGSAANESFEGAGGNDTINSGSGDDTLEGGAGNDTLNAAAGNDTLKGGGGSDTLLGGAGNDMLDGGGGADILNGGLGQDVLKGGAGADMFVFQAGDSGFAALDKVADFSAAQGDKIDFSAFHILASDLAINQIAKNSYVVALDLDHDGGYDFGISVISRTQLTAADFVL</sequence>
<dbReference type="Gene3D" id="2.150.10.10">
    <property type="entry name" value="Serralysin-like metalloprotease, C-terminal"/>
    <property type="match status" value="2"/>
</dbReference>
<dbReference type="InterPro" id="IPR011049">
    <property type="entry name" value="Serralysin-like_metalloprot_C"/>
</dbReference>
<dbReference type="InterPro" id="IPR018511">
    <property type="entry name" value="Hemolysin-typ_Ca-bd_CS"/>
</dbReference>
<evidence type="ECO:0000256" key="2">
    <source>
        <dbReference type="ARBA" id="ARBA00022525"/>
    </source>
</evidence>
<dbReference type="GO" id="GO:0005509">
    <property type="term" value="F:calcium ion binding"/>
    <property type="evidence" value="ECO:0007669"/>
    <property type="project" value="InterPro"/>
</dbReference>
<dbReference type="Proteomes" id="UP000290958">
    <property type="component" value="Unassembled WGS sequence"/>
</dbReference>
<organism evidence="4 5">
    <name type="scientific">Sphingobium fluviale</name>
    <dbReference type="NCBI Taxonomy" id="2506423"/>
    <lineage>
        <taxon>Bacteria</taxon>
        <taxon>Pseudomonadati</taxon>
        <taxon>Pseudomonadota</taxon>
        <taxon>Alphaproteobacteria</taxon>
        <taxon>Sphingomonadales</taxon>
        <taxon>Sphingomonadaceae</taxon>
        <taxon>Sphingobium</taxon>
    </lineage>
</organism>
<dbReference type="AlphaFoldDB" id="A0A4Q1KFE6"/>
<comment type="caution">
    <text evidence="4">The sequence shown here is derived from an EMBL/GenBank/DDBJ whole genome shotgun (WGS) entry which is preliminary data.</text>
</comment>
<dbReference type="PANTHER" id="PTHR38340:SF1">
    <property type="entry name" value="S-LAYER PROTEIN"/>
    <property type="match status" value="1"/>
</dbReference>
<name>A0A4Q1KFE6_9SPHN</name>
<dbReference type="Pfam" id="PF00353">
    <property type="entry name" value="HemolysinCabind"/>
    <property type="match status" value="3"/>
</dbReference>
<proteinExistence type="predicted"/>
<dbReference type="EMBL" id="SBKP01000009">
    <property type="protein sequence ID" value="RXR28408.1"/>
    <property type="molecule type" value="Genomic_DNA"/>
</dbReference>
<dbReference type="RefSeq" id="WP_129404483.1">
    <property type="nucleotide sequence ID" value="NZ_SBKP01000009.1"/>
</dbReference>
<accession>A0A4Q1KFE6</accession>
<dbReference type="PRINTS" id="PR00313">
    <property type="entry name" value="CABNDNGRPT"/>
</dbReference>
<dbReference type="Pfam" id="PF05787">
    <property type="entry name" value="PhoX"/>
    <property type="match status" value="1"/>
</dbReference>
<dbReference type="InterPro" id="IPR001343">
    <property type="entry name" value="Hemolysn_Ca-bd"/>
</dbReference>
<feature type="region of interest" description="Disordered" evidence="3">
    <location>
        <begin position="475"/>
        <end position="515"/>
    </location>
</feature>
<protein>
    <submittedName>
        <fullName evidence="4">DUF839 domain-containing protein</fullName>
    </submittedName>
</protein>
<dbReference type="PROSITE" id="PS00330">
    <property type="entry name" value="HEMOLYSIN_CALCIUM"/>
    <property type="match status" value="3"/>
</dbReference>
<comment type="subcellular location">
    <subcellularLocation>
        <location evidence="1">Secreted</location>
    </subcellularLocation>
</comment>
<keyword evidence="2" id="KW-0964">Secreted</keyword>
<keyword evidence="5" id="KW-1185">Reference proteome</keyword>
<dbReference type="OrthoDB" id="9795675at2"/>
<dbReference type="PANTHER" id="PTHR38340">
    <property type="entry name" value="S-LAYER PROTEIN"/>
    <property type="match status" value="1"/>
</dbReference>
<dbReference type="GO" id="GO:0005576">
    <property type="term" value="C:extracellular region"/>
    <property type="evidence" value="ECO:0007669"/>
    <property type="project" value="UniProtKB-SubCell"/>
</dbReference>
<dbReference type="SUPFAM" id="SSF51120">
    <property type="entry name" value="beta-Roll"/>
    <property type="match status" value="1"/>
</dbReference>
<reference evidence="5" key="1">
    <citation type="submission" date="2019-01" db="EMBL/GenBank/DDBJ databases">
        <title>Cytophagaceae bacterium strain CAR-16.</title>
        <authorList>
            <person name="Chen W.-M."/>
        </authorList>
    </citation>
    <scope>NUCLEOTIDE SEQUENCE [LARGE SCALE GENOMIC DNA]</scope>
    <source>
        <strain evidence="5">CHR27</strain>
    </source>
</reference>
<dbReference type="InterPro" id="IPR008557">
    <property type="entry name" value="PhoX"/>
</dbReference>